<keyword evidence="3" id="KW-0575">Peroxidase</keyword>
<dbReference type="RefSeq" id="WP_046970886.1">
    <property type="nucleotide sequence ID" value="NZ_JPLA01000013.1"/>
</dbReference>
<keyword evidence="7" id="KW-0676">Redox-active center</keyword>
<feature type="region of interest" description="Disordered" evidence="12">
    <location>
        <begin position="180"/>
        <end position="200"/>
    </location>
</feature>
<dbReference type="STRING" id="1440762.Y882_05665"/>
<comment type="catalytic activity">
    <reaction evidence="11">
        <text>a hydroperoxide + [thioredoxin]-dithiol = an alcohol + [thioredoxin]-disulfide + H2O</text>
        <dbReference type="Rhea" id="RHEA:62620"/>
        <dbReference type="Rhea" id="RHEA-COMP:10698"/>
        <dbReference type="Rhea" id="RHEA-COMP:10700"/>
        <dbReference type="ChEBI" id="CHEBI:15377"/>
        <dbReference type="ChEBI" id="CHEBI:29950"/>
        <dbReference type="ChEBI" id="CHEBI:30879"/>
        <dbReference type="ChEBI" id="CHEBI:35924"/>
        <dbReference type="ChEBI" id="CHEBI:50058"/>
        <dbReference type="EC" id="1.11.1.24"/>
    </reaction>
</comment>
<dbReference type="PATRIC" id="fig|1440762.4.peg.478"/>
<gene>
    <name evidence="15" type="ORF">Y882_05665</name>
</gene>
<dbReference type="GO" id="GO:0008379">
    <property type="term" value="F:thioredoxin peroxidase activity"/>
    <property type="evidence" value="ECO:0007669"/>
    <property type="project" value="TreeGrafter"/>
</dbReference>
<feature type="domain" description="Thioredoxin" evidence="14">
    <location>
        <begin position="24"/>
        <end position="196"/>
    </location>
</feature>
<proteinExistence type="inferred from homology"/>
<evidence type="ECO:0000256" key="1">
    <source>
        <dbReference type="ARBA" id="ARBA00003330"/>
    </source>
</evidence>
<dbReference type="OrthoDB" id="5572803at2"/>
<dbReference type="InterPro" id="IPR013766">
    <property type="entry name" value="Thioredoxin_domain"/>
</dbReference>
<dbReference type="Gene3D" id="3.40.30.10">
    <property type="entry name" value="Glutaredoxin"/>
    <property type="match status" value="1"/>
</dbReference>
<organism evidence="15 16">
    <name type="scientific">Dyella japonica DSM 16301</name>
    <dbReference type="NCBI Taxonomy" id="1440762"/>
    <lineage>
        <taxon>Bacteria</taxon>
        <taxon>Pseudomonadati</taxon>
        <taxon>Pseudomonadota</taxon>
        <taxon>Gammaproteobacteria</taxon>
        <taxon>Lysobacterales</taxon>
        <taxon>Rhodanobacteraceae</taxon>
        <taxon>Dyella</taxon>
    </lineage>
</organism>
<dbReference type="PANTHER" id="PTHR42801:SF4">
    <property type="entry name" value="AHPC_TSA FAMILY PROTEIN"/>
    <property type="match status" value="1"/>
</dbReference>
<keyword evidence="13" id="KW-0732">Signal</keyword>
<comment type="similarity">
    <text evidence="9">Belongs to the peroxiredoxin family. BCP/PrxQ subfamily.</text>
</comment>
<name>A0A0G9H5Z1_9GAMM</name>
<dbReference type="GO" id="GO:0045454">
    <property type="term" value="P:cell redox homeostasis"/>
    <property type="evidence" value="ECO:0007669"/>
    <property type="project" value="TreeGrafter"/>
</dbReference>
<evidence type="ECO:0000313" key="16">
    <source>
        <dbReference type="Proteomes" id="UP000035481"/>
    </source>
</evidence>
<keyword evidence="5" id="KW-0560">Oxidoreductase</keyword>
<dbReference type="GO" id="GO:0005737">
    <property type="term" value="C:cytoplasm"/>
    <property type="evidence" value="ECO:0007669"/>
    <property type="project" value="TreeGrafter"/>
</dbReference>
<evidence type="ECO:0000256" key="12">
    <source>
        <dbReference type="SAM" id="MobiDB-lite"/>
    </source>
</evidence>
<dbReference type="InterPro" id="IPR000866">
    <property type="entry name" value="AhpC/TSA"/>
</dbReference>
<evidence type="ECO:0000259" key="14">
    <source>
        <dbReference type="PROSITE" id="PS51352"/>
    </source>
</evidence>
<keyword evidence="6" id="KW-1015">Disulfide bond</keyword>
<dbReference type="GO" id="GO:0034599">
    <property type="term" value="P:cellular response to oxidative stress"/>
    <property type="evidence" value="ECO:0007669"/>
    <property type="project" value="TreeGrafter"/>
</dbReference>
<evidence type="ECO:0000256" key="4">
    <source>
        <dbReference type="ARBA" id="ARBA00022862"/>
    </source>
</evidence>
<evidence type="ECO:0000256" key="8">
    <source>
        <dbReference type="ARBA" id="ARBA00032824"/>
    </source>
</evidence>
<evidence type="ECO:0000256" key="5">
    <source>
        <dbReference type="ARBA" id="ARBA00023002"/>
    </source>
</evidence>
<evidence type="ECO:0000313" key="15">
    <source>
        <dbReference type="EMBL" id="KLD64906.1"/>
    </source>
</evidence>
<dbReference type="PROSITE" id="PS51352">
    <property type="entry name" value="THIOREDOXIN_2"/>
    <property type="match status" value="1"/>
</dbReference>
<comment type="caution">
    <text evidence="15">The sequence shown here is derived from an EMBL/GenBank/DDBJ whole genome shotgun (WGS) entry which is preliminary data.</text>
</comment>
<evidence type="ECO:0000256" key="13">
    <source>
        <dbReference type="SAM" id="SignalP"/>
    </source>
</evidence>
<dbReference type="PANTHER" id="PTHR42801">
    <property type="entry name" value="THIOREDOXIN-DEPENDENT PEROXIDE REDUCTASE"/>
    <property type="match status" value="1"/>
</dbReference>
<feature type="signal peptide" evidence="13">
    <location>
        <begin position="1"/>
        <end position="22"/>
    </location>
</feature>
<evidence type="ECO:0000256" key="6">
    <source>
        <dbReference type="ARBA" id="ARBA00023157"/>
    </source>
</evidence>
<dbReference type="Pfam" id="PF00578">
    <property type="entry name" value="AhpC-TSA"/>
    <property type="match status" value="1"/>
</dbReference>
<comment type="function">
    <text evidence="1">Thiol-specific peroxidase that catalyzes the reduction of hydrogen peroxide and organic hydroperoxides to water and alcohols, respectively. Plays a role in cell protection against oxidative stress by detoxifying peroxides and as sensor of hydrogen peroxide-mediated signaling events.</text>
</comment>
<dbReference type="CDD" id="cd03017">
    <property type="entry name" value="PRX_BCP"/>
    <property type="match status" value="1"/>
</dbReference>
<dbReference type="Proteomes" id="UP000035481">
    <property type="component" value="Unassembled WGS sequence"/>
</dbReference>
<evidence type="ECO:0000256" key="2">
    <source>
        <dbReference type="ARBA" id="ARBA00013017"/>
    </source>
</evidence>
<dbReference type="SUPFAM" id="SSF52833">
    <property type="entry name" value="Thioredoxin-like"/>
    <property type="match status" value="1"/>
</dbReference>
<evidence type="ECO:0000256" key="10">
    <source>
        <dbReference type="ARBA" id="ARBA00042639"/>
    </source>
</evidence>
<evidence type="ECO:0000256" key="9">
    <source>
        <dbReference type="ARBA" id="ARBA00038489"/>
    </source>
</evidence>
<evidence type="ECO:0000256" key="7">
    <source>
        <dbReference type="ARBA" id="ARBA00023284"/>
    </source>
</evidence>
<protein>
    <recommendedName>
        <fullName evidence="2">thioredoxin-dependent peroxiredoxin</fullName>
        <ecNumber evidence="2">1.11.1.24</ecNumber>
    </recommendedName>
    <alternativeName>
        <fullName evidence="8">Thioredoxin peroxidase</fullName>
    </alternativeName>
    <alternativeName>
        <fullName evidence="10">Thioredoxin-dependent peroxiredoxin Bcp</fullName>
    </alternativeName>
</protein>
<feature type="chain" id="PRO_5002576806" description="thioredoxin-dependent peroxiredoxin" evidence="13">
    <location>
        <begin position="23"/>
        <end position="200"/>
    </location>
</feature>
<evidence type="ECO:0000256" key="3">
    <source>
        <dbReference type="ARBA" id="ARBA00022559"/>
    </source>
</evidence>
<dbReference type="AlphaFoldDB" id="A0A0G9H5Z1"/>
<evidence type="ECO:0000256" key="11">
    <source>
        <dbReference type="ARBA" id="ARBA00049091"/>
    </source>
</evidence>
<keyword evidence="4" id="KW-0049">Antioxidant</keyword>
<reference evidence="15 16" key="1">
    <citation type="journal article" date="2015" name="Antonie Van Leeuwenhoek">
        <title>A phylogenomic and molecular marker based taxonomic framework for the order Xanthomonadales: proposal to transfer the families Algiphilaceae and Solimonadaceae to the order Nevskiales ord. nov. and to create a new family within the order Xanthomonadales, the family Rhodanobacteraceae fam. nov., containing the genus Rhodanobacter and its closest relatives.</title>
        <authorList>
            <person name="Naushad S."/>
            <person name="Adeolu M."/>
            <person name="Wong S."/>
            <person name="Sohail M."/>
            <person name="Schellhorn H.E."/>
            <person name="Gupta R.S."/>
        </authorList>
    </citation>
    <scope>NUCLEOTIDE SEQUENCE [LARGE SCALE GENOMIC DNA]</scope>
    <source>
        <strain evidence="15 16">DSM 16301</strain>
    </source>
</reference>
<accession>A0A0G9H5Z1</accession>
<dbReference type="InterPro" id="IPR036249">
    <property type="entry name" value="Thioredoxin-like_sf"/>
</dbReference>
<dbReference type="InterPro" id="IPR050924">
    <property type="entry name" value="Peroxiredoxin_BCP/PrxQ"/>
</dbReference>
<dbReference type="EMBL" id="JPLA01000013">
    <property type="protein sequence ID" value="KLD64906.1"/>
    <property type="molecule type" value="Genomic_DNA"/>
</dbReference>
<dbReference type="EC" id="1.11.1.24" evidence="2"/>
<sequence>MKHVLVRSLAITALTLATSAFAAAGQGDTAPSFNAPASKAGKTISFSLADALKTGPVVVYFFPSAYTGGCDIEAHEFAQETEKFKAAGATVIGVSEDSIQRLNTFSSDPNYCAGKFAVASDPDGKIAQSYGLKVSAADPKAVDVRGVAIDHGFIERTTFVIGSDGKIAAVLSSETDHLHPKDHVSKSLSVVEQMKSPKAP</sequence>